<dbReference type="InterPro" id="IPR003593">
    <property type="entry name" value="AAA+_ATPase"/>
</dbReference>
<evidence type="ECO:0000259" key="12">
    <source>
        <dbReference type="PROSITE" id="PS50929"/>
    </source>
</evidence>
<protein>
    <submittedName>
        <fullName evidence="13">ABC transporter ATP-binding protein/permease</fullName>
    </submittedName>
</protein>
<evidence type="ECO:0000313" key="13">
    <source>
        <dbReference type="EMBL" id="NPU67423.1"/>
    </source>
</evidence>
<name>A0ABX2CHS5_9BRAD</name>
<keyword evidence="5" id="KW-0547">Nucleotide-binding</keyword>
<evidence type="ECO:0000256" key="6">
    <source>
        <dbReference type="ARBA" id="ARBA00022840"/>
    </source>
</evidence>
<dbReference type="Pfam" id="PF00005">
    <property type="entry name" value="ABC_tran"/>
    <property type="match status" value="1"/>
</dbReference>
<dbReference type="PANTHER" id="PTHR11384:SF59">
    <property type="entry name" value="LYSOSOMAL COBALAMIN TRANSPORTER ABCD4"/>
    <property type="match status" value="1"/>
</dbReference>
<accession>A0ABX2CHS5</accession>
<dbReference type="EMBL" id="JABFDN010000006">
    <property type="protein sequence ID" value="NPU67423.1"/>
    <property type="molecule type" value="Genomic_DNA"/>
</dbReference>
<feature type="transmembrane region" description="Helical" evidence="10">
    <location>
        <begin position="148"/>
        <end position="169"/>
    </location>
</feature>
<evidence type="ECO:0000256" key="1">
    <source>
        <dbReference type="ARBA" id="ARBA00004651"/>
    </source>
</evidence>
<evidence type="ECO:0000256" key="8">
    <source>
        <dbReference type="ARBA" id="ARBA00023136"/>
    </source>
</evidence>
<keyword evidence="14" id="KW-1185">Reference proteome</keyword>
<feature type="domain" description="ABC transmembrane type-1" evidence="12">
    <location>
        <begin position="30"/>
        <end position="331"/>
    </location>
</feature>
<keyword evidence="4 10" id="KW-0812">Transmembrane</keyword>
<dbReference type="Gene3D" id="1.20.1560.10">
    <property type="entry name" value="ABC transporter type 1, transmembrane domain"/>
    <property type="match status" value="1"/>
</dbReference>
<reference evidence="13" key="1">
    <citation type="submission" date="2020-05" db="EMBL/GenBank/DDBJ databases">
        <title>Nod-independent and nitrogen-fixing Bradyrhizobium aeschynomene sp. nov. isolated from nodules of Aeschynomene indica.</title>
        <authorList>
            <person name="Zhang Z."/>
        </authorList>
    </citation>
    <scope>NUCLEOTIDE SEQUENCE</scope>
    <source>
        <strain evidence="13">83012</strain>
    </source>
</reference>
<feature type="transmembrane region" description="Helical" evidence="10">
    <location>
        <begin position="189"/>
        <end position="215"/>
    </location>
</feature>
<dbReference type="CDD" id="cd03223">
    <property type="entry name" value="ABCD_peroxisomal_ALDP"/>
    <property type="match status" value="1"/>
</dbReference>
<feature type="transmembrane region" description="Helical" evidence="10">
    <location>
        <begin position="30"/>
        <end position="48"/>
    </location>
</feature>
<comment type="subcellular location">
    <subcellularLocation>
        <location evidence="1">Cell membrane</location>
        <topology evidence="1">Multi-pass membrane protein</topology>
    </subcellularLocation>
</comment>
<dbReference type="SMART" id="SM00382">
    <property type="entry name" value="AAA"/>
    <property type="match status" value="1"/>
</dbReference>
<dbReference type="Gene3D" id="3.40.50.300">
    <property type="entry name" value="P-loop containing nucleotide triphosphate hydrolases"/>
    <property type="match status" value="1"/>
</dbReference>
<comment type="similarity">
    <text evidence="2">Belongs to the ABC transporter superfamily.</text>
</comment>
<dbReference type="InterPro" id="IPR011527">
    <property type="entry name" value="ABC1_TM_dom"/>
</dbReference>
<feature type="domain" description="ABC transporter" evidence="11">
    <location>
        <begin position="369"/>
        <end position="582"/>
    </location>
</feature>
<dbReference type="InterPro" id="IPR027417">
    <property type="entry name" value="P-loop_NTPase"/>
</dbReference>
<keyword evidence="7 10" id="KW-1133">Transmembrane helix</keyword>
<evidence type="ECO:0000256" key="5">
    <source>
        <dbReference type="ARBA" id="ARBA00022741"/>
    </source>
</evidence>
<dbReference type="InterPro" id="IPR050835">
    <property type="entry name" value="ABC_transporter_sub-D"/>
</dbReference>
<gene>
    <name evidence="13" type="ORF">HL667_20640</name>
</gene>
<dbReference type="InterPro" id="IPR036640">
    <property type="entry name" value="ABC1_TM_sf"/>
</dbReference>
<evidence type="ECO:0000313" key="14">
    <source>
        <dbReference type="Proteomes" id="UP000886476"/>
    </source>
</evidence>
<comment type="caution">
    <text evidence="13">The sequence shown here is derived from an EMBL/GenBank/DDBJ whole genome shotgun (WGS) entry which is preliminary data.</text>
</comment>
<organism evidence="13 14">
    <name type="scientific">Bradyrhizobium aeschynomenes</name>
    <dbReference type="NCBI Taxonomy" id="2734909"/>
    <lineage>
        <taxon>Bacteria</taxon>
        <taxon>Pseudomonadati</taxon>
        <taxon>Pseudomonadota</taxon>
        <taxon>Alphaproteobacteria</taxon>
        <taxon>Hyphomicrobiales</taxon>
        <taxon>Nitrobacteraceae</taxon>
        <taxon>Bradyrhizobium</taxon>
    </lineage>
</organism>
<dbReference type="InterPro" id="IPR017871">
    <property type="entry name" value="ABC_transporter-like_CS"/>
</dbReference>
<evidence type="ECO:0000256" key="10">
    <source>
        <dbReference type="SAM" id="Phobius"/>
    </source>
</evidence>
<dbReference type="PROSITE" id="PS50893">
    <property type="entry name" value="ABC_TRANSPORTER_2"/>
    <property type="match status" value="1"/>
</dbReference>
<evidence type="ECO:0000256" key="3">
    <source>
        <dbReference type="ARBA" id="ARBA00022448"/>
    </source>
</evidence>
<evidence type="ECO:0000256" key="9">
    <source>
        <dbReference type="ARBA" id="ARBA00024722"/>
    </source>
</evidence>
<evidence type="ECO:0000259" key="11">
    <source>
        <dbReference type="PROSITE" id="PS50893"/>
    </source>
</evidence>
<dbReference type="PROSITE" id="PS50929">
    <property type="entry name" value="ABC_TM1F"/>
    <property type="match status" value="1"/>
</dbReference>
<feature type="transmembrane region" description="Helical" evidence="10">
    <location>
        <begin position="68"/>
        <end position="91"/>
    </location>
</feature>
<dbReference type="Proteomes" id="UP000886476">
    <property type="component" value="Unassembled WGS sequence"/>
</dbReference>
<dbReference type="Pfam" id="PF06472">
    <property type="entry name" value="ABC_membrane_2"/>
    <property type="match status" value="1"/>
</dbReference>
<keyword evidence="3" id="KW-0813">Transport</keyword>
<dbReference type="InterPro" id="IPR003439">
    <property type="entry name" value="ABC_transporter-like_ATP-bd"/>
</dbReference>
<proteinExistence type="inferred from homology"/>
<keyword evidence="6 13" id="KW-0067">ATP-binding</keyword>
<dbReference type="PROSITE" id="PS00211">
    <property type="entry name" value="ABC_TRANSPORTER_1"/>
    <property type="match status" value="1"/>
</dbReference>
<keyword evidence="8 10" id="KW-0472">Membrane</keyword>
<evidence type="ECO:0000256" key="7">
    <source>
        <dbReference type="ARBA" id="ARBA00022989"/>
    </source>
</evidence>
<dbReference type="SUPFAM" id="SSF52540">
    <property type="entry name" value="P-loop containing nucleoside triphosphate hydrolases"/>
    <property type="match status" value="1"/>
</dbReference>
<feature type="transmembrane region" description="Helical" evidence="10">
    <location>
        <begin position="272"/>
        <end position="296"/>
    </location>
</feature>
<dbReference type="PANTHER" id="PTHR11384">
    <property type="entry name" value="ATP-BINDING CASSETTE, SUB-FAMILY D MEMBER"/>
    <property type="match status" value="1"/>
</dbReference>
<sequence length="586" mass="65200">MNNLRSTLAIVWRIAIPYFRSEDKVAGRTLLAAVIAIELALVAIDVLVNQWQARFYNALQEYNWDSFIWEIGVFVVLATTFIVLAVYQLYLNQWLQIRWRRWMTEAYLRRWLGDASHYRMQLKGDAADNPDQRIAEDVKQFVEQTLNITVNLLSSVVTLASFVVILWGLSEAAPLTLFGMEYHIPGYLVWAALLYAIAGTALTHWIGSPLINLYFEQQRFEADFRFNLVRVRENSEQIAVLRGEGAEQTLLASRYGRVVANFYQIMSRTKRLTAVTSGYAQVATIFPYVIVAPAYFAKKVQLGGMMQTASAFSSVQRALSFFVNAYRTLADWRSTVARLDGFEMAIESAKTLSAEPQTIDVVSHAGDSIELAQLLLKLPNGLPLIAADGFSIRNSERTLLTGPSGAGKSTLFRAIAGVWPFGSGAISVPAHATLMMLPQRPYFPIGPLKAAVVYPAAADAFGLDRIKQALIAVGLPLLADRLDEDGHWNRMLSLGEQQRLGIARALLHAPQYLFLDEATASLDEPGEARLYQVIAEQLPQTTVVSIGHRSTLHAFHDRKVELVRDGDRFSLRSTGRDADVPAGSAE</sequence>
<comment type="function">
    <text evidence="9">Involved in beta-(1--&gt;2)glucan export. Transmembrane domains (TMD) form a pore in the inner membrane and the ATP-binding domain (NBD) is responsible for energy generation.</text>
</comment>
<dbReference type="SUPFAM" id="SSF90123">
    <property type="entry name" value="ABC transporter transmembrane region"/>
    <property type="match status" value="1"/>
</dbReference>
<evidence type="ECO:0000256" key="4">
    <source>
        <dbReference type="ARBA" id="ARBA00022692"/>
    </source>
</evidence>
<dbReference type="GO" id="GO:0005524">
    <property type="term" value="F:ATP binding"/>
    <property type="evidence" value="ECO:0007669"/>
    <property type="project" value="UniProtKB-KW"/>
</dbReference>
<evidence type="ECO:0000256" key="2">
    <source>
        <dbReference type="ARBA" id="ARBA00005417"/>
    </source>
</evidence>
<dbReference type="RefSeq" id="WP_172112490.1">
    <property type="nucleotide sequence ID" value="NZ_JABFDN010000006.1"/>
</dbReference>